<organism evidence="1 2">
    <name type="scientific">Babesia duncani</name>
    <dbReference type="NCBI Taxonomy" id="323732"/>
    <lineage>
        <taxon>Eukaryota</taxon>
        <taxon>Sar</taxon>
        <taxon>Alveolata</taxon>
        <taxon>Apicomplexa</taxon>
        <taxon>Aconoidasida</taxon>
        <taxon>Piroplasmida</taxon>
        <taxon>Babesiidae</taxon>
        <taxon>Babesia</taxon>
    </lineage>
</organism>
<evidence type="ECO:0000313" key="2">
    <source>
        <dbReference type="Proteomes" id="UP001214638"/>
    </source>
</evidence>
<comment type="caution">
    <text evidence="1">The sequence shown here is derived from an EMBL/GenBank/DDBJ whole genome shotgun (WGS) entry which is preliminary data.</text>
</comment>
<sequence length="218" mass="25267">MGNPGLIFIALFKYSFNCYYTFLPFKFDNNHFDVLPHENFLPRATVPRFVDIYVSADDPRIPILVNFVTGGMTTSGPDTRPTNRNYFFKRDGNKLVNYKFTNKPNDTVENNDIVTRISRERVTYYVGTSNPEDIIVATKDPQNDLNQRENSMYASLATLDPKATIPRIGLKTKSKYNKVALYSDEHKEKIEISNADIDGVMHEKLILFRYRLVKEYRV</sequence>
<dbReference type="GeneID" id="94337164"/>
<dbReference type="AlphaFoldDB" id="A0AAD9PHY5"/>
<dbReference type="RefSeq" id="XP_067802037.1">
    <property type="nucleotide sequence ID" value="XM_067947886.1"/>
</dbReference>
<keyword evidence="2" id="KW-1185">Reference proteome</keyword>
<gene>
    <name evidence="1" type="ORF">BdWA1_002867</name>
</gene>
<dbReference type="KEGG" id="bdw:94337164"/>
<evidence type="ECO:0000313" key="1">
    <source>
        <dbReference type="EMBL" id="KAK2195194.1"/>
    </source>
</evidence>
<accession>A0AAD9PHY5</accession>
<proteinExistence type="predicted"/>
<name>A0AAD9PHY5_9APIC</name>
<dbReference type="Proteomes" id="UP001214638">
    <property type="component" value="Unassembled WGS sequence"/>
</dbReference>
<protein>
    <submittedName>
        <fullName evidence="1">Uncharacterized protein</fullName>
    </submittedName>
</protein>
<reference evidence="1" key="1">
    <citation type="journal article" date="2023" name="Nat. Microbiol.">
        <title>Babesia duncani multi-omics identifies virulence factors and drug targets.</title>
        <authorList>
            <person name="Singh P."/>
            <person name="Lonardi S."/>
            <person name="Liang Q."/>
            <person name="Vydyam P."/>
            <person name="Khabirova E."/>
            <person name="Fang T."/>
            <person name="Gihaz S."/>
            <person name="Thekkiniath J."/>
            <person name="Munshi M."/>
            <person name="Abel S."/>
            <person name="Ciampossin L."/>
            <person name="Batugedara G."/>
            <person name="Gupta M."/>
            <person name="Lu X.M."/>
            <person name="Lenz T."/>
            <person name="Chakravarty S."/>
            <person name="Cornillot E."/>
            <person name="Hu Y."/>
            <person name="Ma W."/>
            <person name="Gonzalez L.M."/>
            <person name="Sanchez S."/>
            <person name="Estrada K."/>
            <person name="Sanchez-Flores A."/>
            <person name="Montero E."/>
            <person name="Harb O.S."/>
            <person name="Le Roch K.G."/>
            <person name="Mamoun C.B."/>
        </authorList>
    </citation>
    <scope>NUCLEOTIDE SEQUENCE</scope>
    <source>
        <strain evidence="1">WA1</strain>
    </source>
</reference>
<dbReference type="EMBL" id="JALLKP010000004">
    <property type="protein sequence ID" value="KAK2195194.1"/>
    <property type="molecule type" value="Genomic_DNA"/>
</dbReference>